<dbReference type="InterPro" id="IPR036388">
    <property type="entry name" value="WH-like_DNA-bd_sf"/>
</dbReference>
<dbReference type="InterPro" id="IPR047640">
    <property type="entry name" value="RpiR-like"/>
</dbReference>
<dbReference type="AlphaFoldDB" id="A0A1E5GT03"/>
<dbReference type="PANTHER" id="PTHR30514">
    <property type="entry name" value="GLUCOKINASE"/>
    <property type="match status" value="1"/>
</dbReference>
<evidence type="ECO:0000313" key="8">
    <source>
        <dbReference type="Proteomes" id="UP000094764"/>
    </source>
</evidence>
<keyword evidence="4" id="KW-0175">Coiled coil</keyword>
<dbReference type="Proteomes" id="UP000094764">
    <property type="component" value="Unassembled WGS sequence"/>
</dbReference>
<dbReference type="GO" id="GO:0003677">
    <property type="term" value="F:DNA binding"/>
    <property type="evidence" value="ECO:0007669"/>
    <property type="project" value="UniProtKB-KW"/>
</dbReference>
<dbReference type="Pfam" id="PF01380">
    <property type="entry name" value="SIS"/>
    <property type="match status" value="1"/>
</dbReference>
<dbReference type="Pfam" id="PF01418">
    <property type="entry name" value="HTH_6"/>
    <property type="match status" value="1"/>
</dbReference>
<sequence>MKRGSIVNIFFKKLQKQQDKLSRLEQQVLAYIIDHPEEIAKSRIDDVAKKIYVSTATISRTSKALGYSGFQELKYTLIHHLEEEQHTTYEPSQNFTQLTTRIQNEMSKTLQAIQPEKLELGARLLANSQRVEFFGVGSSYTCCFEAARKLTFAGRISSAREDWDELRIVANHLTSDDVAILVSYSGETILPLEYVAILKERNVPIIAVVGSKNSPLEKSATLVFHVNVSNGYYGNIDMSSRIPMHLVLELLILHYIETYVEI</sequence>
<protein>
    <submittedName>
        <fullName evidence="7">DNA-binding protein</fullName>
    </submittedName>
</protein>
<dbReference type="Gene3D" id="1.10.10.10">
    <property type="entry name" value="Winged helix-like DNA-binding domain superfamily/Winged helix DNA-binding domain"/>
    <property type="match status" value="1"/>
</dbReference>
<keyword evidence="8" id="KW-1185">Reference proteome</keyword>
<accession>A0A1E5GT03</accession>
<proteinExistence type="predicted"/>
<gene>
    <name evidence="7" type="ORF">BCR23_06565</name>
</gene>
<dbReference type="SUPFAM" id="SSF53697">
    <property type="entry name" value="SIS domain"/>
    <property type="match status" value="1"/>
</dbReference>
<dbReference type="EMBL" id="MIKB01000014">
    <property type="protein sequence ID" value="OEG15805.1"/>
    <property type="molecule type" value="Genomic_DNA"/>
</dbReference>
<dbReference type="PANTHER" id="PTHR30514:SF21">
    <property type="entry name" value="RPIR-FAMILY TRANSCRIPTIONAL REGULATOR"/>
    <property type="match status" value="1"/>
</dbReference>
<feature type="domain" description="SIS" evidence="6">
    <location>
        <begin position="121"/>
        <end position="262"/>
    </location>
</feature>
<dbReference type="CDD" id="cd05013">
    <property type="entry name" value="SIS_RpiR"/>
    <property type="match status" value="1"/>
</dbReference>
<dbReference type="PROSITE" id="PS51464">
    <property type="entry name" value="SIS"/>
    <property type="match status" value="1"/>
</dbReference>
<dbReference type="InterPro" id="IPR035472">
    <property type="entry name" value="RpiR-like_SIS"/>
</dbReference>
<evidence type="ECO:0000256" key="3">
    <source>
        <dbReference type="ARBA" id="ARBA00023163"/>
    </source>
</evidence>
<dbReference type="PROSITE" id="PS51071">
    <property type="entry name" value="HTH_RPIR"/>
    <property type="match status" value="1"/>
</dbReference>
<dbReference type="GO" id="GO:0097367">
    <property type="term" value="F:carbohydrate derivative binding"/>
    <property type="evidence" value="ECO:0007669"/>
    <property type="project" value="InterPro"/>
</dbReference>
<evidence type="ECO:0000256" key="4">
    <source>
        <dbReference type="SAM" id="Coils"/>
    </source>
</evidence>
<keyword evidence="3" id="KW-0804">Transcription</keyword>
<evidence type="ECO:0000313" key="7">
    <source>
        <dbReference type="EMBL" id="OEG15805.1"/>
    </source>
</evidence>
<dbReference type="SUPFAM" id="SSF46689">
    <property type="entry name" value="Homeodomain-like"/>
    <property type="match status" value="1"/>
</dbReference>
<name>A0A1E5GT03_9ENTE</name>
<dbReference type="InterPro" id="IPR000281">
    <property type="entry name" value="HTH_RpiR"/>
</dbReference>
<dbReference type="Gene3D" id="3.40.50.10490">
    <property type="entry name" value="Glucose-6-phosphate isomerase like protein, domain 1"/>
    <property type="match status" value="1"/>
</dbReference>
<dbReference type="PATRIC" id="fig|903983.4.peg.636"/>
<dbReference type="STRING" id="903983.BCR23_06565"/>
<dbReference type="InterPro" id="IPR009057">
    <property type="entry name" value="Homeodomain-like_sf"/>
</dbReference>
<keyword evidence="1" id="KW-0805">Transcription regulation</keyword>
<dbReference type="GO" id="GO:0003700">
    <property type="term" value="F:DNA-binding transcription factor activity"/>
    <property type="evidence" value="ECO:0007669"/>
    <property type="project" value="InterPro"/>
</dbReference>
<dbReference type="GO" id="GO:1901135">
    <property type="term" value="P:carbohydrate derivative metabolic process"/>
    <property type="evidence" value="ECO:0007669"/>
    <property type="project" value="InterPro"/>
</dbReference>
<dbReference type="InterPro" id="IPR046348">
    <property type="entry name" value="SIS_dom_sf"/>
</dbReference>
<reference evidence="8" key="1">
    <citation type="submission" date="2016-09" db="EMBL/GenBank/DDBJ databases">
        <authorList>
            <person name="Gulvik C.A."/>
        </authorList>
    </citation>
    <scope>NUCLEOTIDE SEQUENCE [LARGE SCALE GENOMIC DNA]</scope>
    <source>
        <strain evidence="8">LMG 26306</strain>
    </source>
</reference>
<evidence type="ECO:0000256" key="1">
    <source>
        <dbReference type="ARBA" id="ARBA00023015"/>
    </source>
</evidence>
<evidence type="ECO:0000259" key="5">
    <source>
        <dbReference type="PROSITE" id="PS51071"/>
    </source>
</evidence>
<dbReference type="InterPro" id="IPR001347">
    <property type="entry name" value="SIS_dom"/>
</dbReference>
<keyword evidence="2 7" id="KW-0238">DNA-binding</keyword>
<organism evidence="7 8">
    <name type="scientific">Enterococcus quebecensis</name>
    <dbReference type="NCBI Taxonomy" id="903983"/>
    <lineage>
        <taxon>Bacteria</taxon>
        <taxon>Bacillati</taxon>
        <taxon>Bacillota</taxon>
        <taxon>Bacilli</taxon>
        <taxon>Lactobacillales</taxon>
        <taxon>Enterococcaceae</taxon>
        <taxon>Enterococcus</taxon>
    </lineage>
</organism>
<feature type="domain" description="HTH rpiR-type" evidence="5">
    <location>
        <begin position="8"/>
        <end position="84"/>
    </location>
</feature>
<feature type="coiled-coil region" evidence="4">
    <location>
        <begin position="7"/>
        <end position="34"/>
    </location>
</feature>
<evidence type="ECO:0000256" key="2">
    <source>
        <dbReference type="ARBA" id="ARBA00023125"/>
    </source>
</evidence>
<evidence type="ECO:0000259" key="6">
    <source>
        <dbReference type="PROSITE" id="PS51464"/>
    </source>
</evidence>
<comment type="caution">
    <text evidence="7">The sequence shown here is derived from an EMBL/GenBank/DDBJ whole genome shotgun (WGS) entry which is preliminary data.</text>
</comment>